<dbReference type="Gene3D" id="1.10.132.20">
    <property type="entry name" value="Ribosome-recycling factor"/>
    <property type="match status" value="2"/>
</dbReference>
<dbReference type="InterPro" id="IPR002661">
    <property type="entry name" value="Ribosome_recyc_fac"/>
</dbReference>
<protein>
    <submittedName>
        <fullName evidence="6">Ribosome recycling factor</fullName>
    </submittedName>
</protein>
<feature type="coiled-coil region" evidence="3">
    <location>
        <begin position="175"/>
        <end position="202"/>
    </location>
</feature>
<name>A0A2M7Q735_9BACT</name>
<sequence>MDILKNLELKIAEAIKHFKEQLAGIRGGRPSSKLVEDVPVEYFGQKLTIKQLGSISIISPREIQISVWDRNAASAVLKAIESSGLNISANPEGNLIRINLPSLSGERRQELIKVAKKEAEEARIKIRGIRDEINKEINRQFSACARGASASAGKGGSASAGEEKKISEDDKFKFKEKVQESVDKTNEEIEKILENKIKEIEE</sequence>
<dbReference type="InterPro" id="IPR023584">
    <property type="entry name" value="Ribosome_recyc_fac_dom"/>
</dbReference>
<evidence type="ECO:0000256" key="3">
    <source>
        <dbReference type="SAM" id="Coils"/>
    </source>
</evidence>
<comment type="similarity">
    <text evidence="1">Belongs to the RRF family.</text>
</comment>
<evidence type="ECO:0000313" key="6">
    <source>
        <dbReference type="EMBL" id="PIY59218.1"/>
    </source>
</evidence>
<comment type="caution">
    <text evidence="6">The sequence shown here is derived from an EMBL/GenBank/DDBJ whole genome shotgun (WGS) entry which is preliminary data.</text>
</comment>
<dbReference type="FunFam" id="3.30.1360.40:FF:000001">
    <property type="entry name" value="Ribosome-recycling factor"/>
    <property type="match status" value="1"/>
</dbReference>
<evidence type="ECO:0000313" key="7">
    <source>
        <dbReference type="Proteomes" id="UP000228730"/>
    </source>
</evidence>
<keyword evidence="2" id="KW-0648">Protein biosynthesis</keyword>
<dbReference type="PANTHER" id="PTHR20982">
    <property type="entry name" value="RIBOSOME RECYCLING FACTOR"/>
    <property type="match status" value="1"/>
</dbReference>
<dbReference type="Pfam" id="PF01765">
    <property type="entry name" value="RRF"/>
    <property type="match status" value="1"/>
</dbReference>
<dbReference type="Proteomes" id="UP000228730">
    <property type="component" value="Unassembled WGS sequence"/>
</dbReference>
<evidence type="ECO:0000256" key="4">
    <source>
        <dbReference type="SAM" id="MobiDB-lite"/>
    </source>
</evidence>
<evidence type="ECO:0000259" key="5">
    <source>
        <dbReference type="Pfam" id="PF01765"/>
    </source>
</evidence>
<feature type="domain" description="Ribosome recycling factor" evidence="5">
    <location>
        <begin position="18"/>
        <end position="200"/>
    </location>
</feature>
<feature type="region of interest" description="Disordered" evidence="4">
    <location>
        <begin position="148"/>
        <end position="170"/>
    </location>
</feature>
<feature type="compositionally biased region" description="Basic and acidic residues" evidence="4">
    <location>
        <begin position="161"/>
        <end position="170"/>
    </location>
</feature>
<dbReference type="PANTHER" id="PTHR20982:SF3">
    <property type="entry name" value="MITOCHONDRIAL RIBOSOME RECYCLING FACTOR PSEUDO 1"/>
    <property type="match status" value="1"/>
</dbReference>
<dbReference type="SUPFAM" id="SSF55194">
    <property type="entry name" value="Ribosome recycling factor, RRF"/>
    <property type="match status" value="1"/>
</dbReference>
<evidence type="ECO:0000256" key="1">
    <source>
        <dbReference type="ARBA" id="ARBA00005912"/>
    </source>
</evidence>
<dbReference type="InterPro" id="IPR036191">
    <property type="entry name" value="RRF_sf"/>
</dbReference>
<evidence type="ECO:0000256" key="2">
    <source>
        <dbReference type="ARBA" id="ARBA00022917"/>
    </source>
</evidence>
<reference evidence="7" key="1">
    <citation type="submission" date="2017-09" db="EMBL/GenBank/DDBJ databases">
        <title>Depth-based differentiation of microbial function through sediment-hosted aquifers and enrichment of novel symbionts in the deep terrestrial subsurface.</title>
        <authorList>
            <person name="Probst A.J."/>
            <person name="Ladd B."/>
            <person name="Jarett J.K."/>
            <person name="Geller-Mcgrath D.E."/>
            <person name="Sieber C.M.K."/>
            <person name="Emerson J.B."/>
            <person name="Anantharaman K."/>
            <person name="Thomas B.C."/>
            <person name="Malmstrom R."/>
            <person name="Stieglmeier M."/>
            <person name="Klingl A."/>
            <person name="Woyke T."/>
            <person name="Ryan C.M."/>
            <person name="Banfield J.F."/>
        </authorList>
    </citation>
    <scope>NUCLEOTIDE SEQUENCE [LARGE SCALE GENOMIC DNA]</scope>
</reference>
<dbReference type="Gene3D" id="3.30.1360.40">
    <property type="match status" value="1"/>
</dbReference>
<proteinExistence type="inferred from homology"/>
<dbReference type="GO" id="GO:0006412">
    <property type="term" value="P:translation"/>
    <property type="evidence" value="ECO:0007669"/>
    <property type="project" value="UniProtKB-KW"/>
</dbReference>
<organism evidence="6 7">
    <name type="scientific">Candidatus Wolfebacteria bacterium CG_4_10_14_0_8_um_filter_39_64</name>
    <dbReference type="NCBI Taxonomy" id="1975063"/>
    <lineage>
        <taxon>Bacteria</taxon>
        <taxon>Candidatus Wolfeibacteriota</taxon>
    </lineage>
</organism>
<keyword evidence="3" id="KW-0175">Coiled coil</keyword>
<dbReference type="AlphaFoldDB" id="A0A2M7Q735"/>
<gene>
    <name evidence="6" type="ORF">COY97_00035</name>
</gene>
<accession>A0A2M7Q735</accession>
<feature type="coiled-coil region" evidence="3">
    <location>
        <begin position="112"/>
        <end position="139"/>
    </location>
</feature>
<dbReference type="GO" id="GO:0043023">
    <property type="term" value="F:ribosomal large subunit binding"/>
    <property type="evidence" value="ECO:0007669"/>
    <property type="project" value="TreeGrafter"/>
</dbReference>
<dbReference type="EMBL" id="PFKY01000003">
    <property type="protein sequence ID" value="PIY59218.1"/>
    <property type="molecule type" value="Genomic_DNA"/>
</dbReference>